<reference evidence="2 3" key="1">
    <citation type="submission" date="2023-07" db="EMBL/GenBank/DDBJ databases">
        <title>Genomic Encyclopedia of Type Strains, Phase IV (KMG-IV): sequencing the most valuable type-strain genomes for metagenomic binning, comparative biology and taxonomic classification.</title>
        <authorList>
            <person name="Goeker M."/>
        </authorList>
    </citation>
    <scope>NUCLEOTIDE SEQUENCE [LARGE SCALE GENOMIC DNA]</scope>
    <source>
        <strain evidence="2 3">T98</strain>
    </source>
</reference>
<evidence type="ECO:0000313" key="2">
    <source>
        <dbReference type="EMBL" id="MDT3427564.1"/>
    </source>
</evidence>
<accession>A0ABU3H9S6</accession>
<organism evidence="2 3">
    <name type="scientific">Paenibacillus forsythiae</name>
    <dbReference type="NCBI Taxonomy" id="365616"/>
    <lineage>
        <taxon>Bacteria</taxon>
        <taxon>Bacillati</taxon>
        <taxon>Bacillota</taxon>
        <taxon>Bacilli</taxon>
        <taxon>Bacillales</taxon>
        <taxon>Paenibacillaceae</taxon>
        <taxon>Paenibacillus</taxon>
    </lineage>
</organism>
<proteinExistence type="predicted"/>
<protein>
    <submittedName>
        <fullName evidence="2">Uncharacterized protein</fullName>
    </submittedName>
</protein>
<evidence type="ECO:0000313" key="3">
    <source>
        <dbReference type="Proteomes" id="UP001248709"/>
    </source>
</evidence>
<dbReference type="EMBL" id="JAUSUY010000013">
    <property type="protein sequence ID" value="MDT3427564.1"/>
    <property type="molecule type" value="Genomic_DNA"/>
</dbReference>
<feature type="region of interest" description="Disordered" evidence="1">
    <location>
        <begin position="18"/>
        <end position="58"/>
    </location>
</feature>
<comment type="caution">
    <text evidence="2">The sequence shown here is derived from an EMBL/GenBank/DDBJ whole genome shotgun (WGS) entry which is preliminary data.</text>
</comment>
<name>A0ABU3H9S6_9BACL</name>
<sequence>MKNRISYLVDYGEYGSESGFAGAEQAPDNVKDQAAESNGEGGIREEAASCTGAGDHDQYASQMPAVPLFWSFPRGRGVRQPWRTRLWEHQRDQL</sequence>
<keyword evidence="3" id="KW-1185">Reference proteome</keyword>
<dbReference type="Proteomes" id="UP001248709">
    <property type="component" value="Unassembled WGS sequence"/>
</dbReference>
<dbReference type="RefSeq" id="WP_025697058.1">
    <property type="nucleotide sequence ID" value="NZ_JAUSUY010000013.1"/>
</dbReference>
<evidence type="ECO:0000256" key="1">
    <source>
        <dbReference type="SAM" id="MobiDB-lite"/>
    </source>
</evidence>
<gene>
    <name evidence="2" type="ORF">J2Z22_003127</name>
</gene>